<feature type="signal peptide" evidence="2">
    <location>
        <begin position="1"/>
        <end position="23"/>
    </location>
</feature>
<evidence type="ECO:0008006" key="5">
    <source>
        <dbReference type="Google" id="ProtNLM"/>
    </source>
</evidence>
<evidence type="ECO:0000313" key="4">
    <source>
        <dbReference type="Proteomes" id="UP000264840"/>
    </source>
</evidence>
<evidence type="ECO:0000256" key="2">
    <source>
        <dbReference type="SAM" id="SignalP"/>
    </source>
</evidence>
<reference evidence="3" key="2">
    <citation type="submission" date="2025-09" db="UniProtKB">
        <authorList>
            <consortium name="Ensembl"/>
        </authorList>
    </citation>
    <scope>IDENTIFICATION</scope>
</reference>
<dbReference type="STRING" id="8153.ENSHBUP00000014254"/>
<feature type="chain" id="PRO_5018703594" description="Envelope glycoprotein" evidence="2">
    <location>
        <begin position="24"/>
        <end position="409"/>
    </location>
</feature>
<dbReference type="Gene3D" id="1.10.287.210">
    <property type="match status" value="1"/>
</dbReference>
<dbReference type="SUPFAM" id="SSF58069">
    <property type="entry name" value="Virus ectodomain"/>
    <property type="match status" value="1"/>
</dbReference>
<dbReference type="Ensembl" id="ENSHBUT00000033301.1">
    <property type="protein sequence ID" value="ENSHBUP00000014254.1"/>
    <property type="gene ID" value="ENSHBUG00000016092.1"/>
</dbReference>
<name>A0A3Q2VRQ0_HAPBU</name>
<feature type="transmembrane region" description="Helical" evidence="1">
    <location>
        <begin position="356"/>
        <end position="379"/>
    </location>
</feature>
<sequence>MKTLVLLVASIALLVSLLLLTQKKDHEQHHLEKRWSYDNSHLRDLDKDHNHAWMNNAWYRYVYDRVHAEDNYTDCYVCSHMPTTAIHATIYGKPPTTSEALCIYDKAITGNCSLPGQPVMVIGASMKDQYMDTCQNGTRYIVPQTQKNLIYNFANCTHYYPNFNYTCNERYWELLHHPDSTRLGWRWLIKRHVLGTGCSLGVWPKTYFMLPPNSTGLCAPILFKLWTTGQKVLHSLFPWVGTGKNMLRIETLDYRFGLFLNSSTKINKAQNEEIDAIRIVVMQHRVALDMILAERGGLCVLFNTTCCTYILDNVHSLNMTTALNTLHQLSDVQQQDYVTNTEDWLTWLLSGSWKTLLMKGLVIIGVLLLLLCMFSTCILPCIRSMILNMVNTSIIAYVGIPQEDYESNV</sequence>
<evidence type="ECO:0000256" key="1">
    <source>
        <dbReference type="SAM" id="Phobius"/>
    </source>
</evidence>
<keyword evidence="1" id="KW-0812">Transmembrane</keyword>
<proteinExistence type="predicted"/>
<protein>
    <recommendedName>
        <fullName evidence="5">Envelope glycoprotein</fullName>
    </recommendedName>
</protein>
<keyword evidence="2" id="KW-0732">Signal</keyword>
<dbReference type="GeneTree" id="ENSGT00530000064449"/>
<dbReference type="PANTHER" id="PTHR10424">
    <property type="entry name" value="VIRAL ENVELOPE PROTEIN"/>
    <property type="match status" value="1"/>
</dbReference>
<dbReference type="Proteomes" id="UP000264840">
    <property type="component" value="Unplaced"/>
</dbReference>
<keyword evidence="1" id="KW-1133">Transmembrane helix</keyword>
<keyword evidence="4" id="KW-1185">Reference proteome</keyword>
<dbReference type="AlphaFoldDB" id="A0A3Q2VRQ0"/>
<reference evidence="3" key="1">
    <citation type="submission" date="2025-08" db="UniProtKB">
        <authorList>
            <consortium name="Ensembl"/>
        </authorList>
    </citation>
    <scope>IDENTIFICATION</scope>
</reference>
<evidence type="ECO:0000313" key="3">
    <source>
        <dbReference type="Ensembl" id="ENSHBUP00000014254.1"/>
    </source>
</evidence>
<organism evidence="3 4">
    <name type="scientific">Haplochromis burtoni</name>
    <name type="common">Burton's mouthbrooder</name>
    <name type="synonym">Chromis burtoni</name>
    <dbReference type="NCBI Taxonomy" id="8153"/>
    <lineage>
        <taxon>Eukaryota</taxon>
        <taxon>Metazoa</taxon>
        <taxon>Chordata</taxon>
        <taxon>Craniata</taxon>
        <taxon>Vertebrata</taxon>
        <taxon>Euteleostomi</taxon>
        <taxon>Actinopterygii</taxon>
        <taxon>Neopterygii</taxon>
        <taxon>Teleostei</taxon>
        <taxon>Neoteleostei</taxon>
        <taxon>Acanthomorphata</taxon>
        <taxon>Ovalentaria</taxon>
        <taxon>Cichlomorphae</taxon>
        <taxon>Cichliformes</taxon>
        <taxon>Cichlidae</taxon>
        <taxon>African cichlids</taxon>
        <taxon>Pseudocrenilabrinae</taxon>
        <taxon>Haplochromini</taxon>
        <taxon>Haplochromis</taxon>
    </lineage>
</organism>
<dbReference type="Pfam" id="PF00429">
    <property type="entry name" value="TLV_coat"/>
    <property type="match status" value="1"/>
</dbReference>
<accession>A0A3Q2VRQ0</accession>
<dbReference type="OMA" id="FANCTHY"/>
<dbReference type="InterPro" id="IPR018154">
    <property type="entry name" value="TLV/ENV_coat_polyprotein"/>
</dbReference>
<keyword evidence="1" id="KW-0472">Membrane</keyword>